<evidence type="ECO:0000313" key="3">
    <source>
        <dbReference type="WBParaSite" id="ACRNAN_scaffold84.g27809.t1"/>
    </source>
</evidence>
<proteinExistence type="predicted"/>
<dbReference type="Pfam" id="PF24917">
    <property type="entry name" value="BLTP3A_B"/>
    <property type="match status" value="2"/>
</dbReference>
<reference evidence="3" key="1">
    <citation type="submission" date="2022-11" db="UniProtKB">
        <authorList>
            <consortium name="WormBaseParasite"/>
        </authorList>
    </citation>
    <scope>IDENTIFICATION</scope>
</reference>
<dbReference type="InterPro" id="IPR026728">
    <property type="entry name" value="BLTP3A/B"/>
</dbReference>
<dbReference type="PANTHER" id="PTHR22774:SF11">
    <property type="entry name" value="CHOREIN N-TERMINAL DOMAIN-CONTAINING PROTEIN"/>
    <property type="match status" value="1"/>
</dbReference>
<accession>A0A914EKM2</accession>
<evidence type="ECO:0000313" key="2">
    <source>
        <dbReference type="Proteomes" id="UP000887540"/>
    </source>
</evidence>
<dbReference type="PANTHER" id="PTHR22774">
    <property type="entry name" value="CHOREIN N-TERMINAL DOMAIN-CONTAINING PROTEIN"/>
    <property type="match status" value="1"/>
</dbReference>
<feature type="region of interest" description="Disordered" evidence="1">
    <location>
        <begin position="747"/>
        <end position="767"/>
    </location>
</feature>
<dbReference type="Proteomes" id="UP000887540">
    <property type="component" value="Unplaced"/>
</dbReference>
<dbReference type="AlphaFoldDB" id="A0A914EKM2"/>
<feature type="compositionally biased region" description="Low complexity" evidence="1">
    <location>
        <begin position="756"/>
        <end position="767"/>
    </location>
</feature>
<sequence length="767" mass="86636">MASLIKNQIIKHLSVFARNLKPEQISVEVLRGKGELKNIVLNEDVLSEKLELPPWLKIVRAECNRVSVKIPWTSLKSKPVQIFIDEIRVTIKMIPGMASNIKKASTLSTGSYGFADKVVEGMSLYINSVEIDFESDMFGGSLLLSRLAVESKTPRWKNIEDLRMSRVSDPIAQRVLFYKQVTWQILRIEASALSDDSRPKLATGVRNRINSPLRLITSAGKCRITIKKNSIDGTVLGGRIQVILDHILWVATLPQLRSAIAFYKHIMEIANSSSKVNIENPFLVDRPQKSPNPSHRPIDENLVSRAFKQLDFNQSSHHLYVNRIELHLCDDSNNMNDYPLNWNINSGAMQVTLIRLAIDFYPCNLISNARVDWARYQTPNHFTDMVEKGLVKHFQRICAELDKNTRERFLRIWPQLSSQNVVIRIEDLAIQCVSEQTTKREALQDMFSSNAQARLSLPAYTNVLHLEFANYFFPASDKYEAPPNSMHLHVGPLNFLVDPRSIRWMIYVADSITNAFDLNEKPVEVPYSDIRVEIVMPKIIIPCPQLEEDSRLPKRLVVNMSTVSITNCPLNDDVLSVSGMLGKISSGSVDFVSKHELVSEKLNLKNQLLETKEIAADLASTNLLKNHFLISTSPIWVEADFGENSHGTIILSDISIAACLNVNSDYLQITVEPQSSVNLIVDHFQMLQFMRLQLFISQLIDQLDDDRRFFAKISGKPPMDIPFALFCLCEQIDVHLVLPHGPVPSPYDLPQNGVPSSDTSTSISSGK</sequence>
<organism evidence="2 3">
    <name type="scientific">Acrobeloides nanus</name>
    <dbReference type="NCBI Taxonomy" id="290746"/>
    <lineage>
        <taxon>Eukaryota</taxon>
        <taxon>Metazoa</taxon>
        <taxon>Ecdysozoa</taxon>
        <taxon>Nematoda</taxon>
        <taxon>Chromadorea</taxon>
        <taxon>Rhabditida</taxon>
        <taxon>Tylenchina</taxon>
        <taxon>Cephalobomorpha</taxon>
        <taxon>Cephaloboidea</taxon>
        <taxon>Cephalobidae</taxon>
        <taxon>Acrobeloides</taxon>
    </lineage>
</organism>
<dbReference type="WBParaSite" id="ACRNAN_scaffold84.g27809.t1">
    <property type="protein sequence ID" value="ACRNAN_scaffold84.g27809.t1"/>
    <property type="gene ID" value="ACRNAN_scaffold84.g27809"/>
</dbReference>
<keyword evidence="2" id="KW-1185">Reference proteome</keyword>
<name>A0A914EKM2_9BILA</name>
<evidence type="ECO:0000256" key="1">
    <source>
        <dbReference type="SAM" id="MobiDB-lite"/>
    </source>
</evidence>
<protein>
    <submittedName>
        <fullName evidence="3">Chorein N-terminal domain-containing protein</fullName>
    </submittedName>
</protein>